<dbReference type="PANTHER" id="PTHR24421">
    <property type="entry name" value="NITRATE/NITRITE SENSOR PROTEIN NARX-RELATED"/>
    <property type="match status" value="1"/>
</dbReference>
<sequence length="87" mass="9443">AFRIVADLVNNAVRHAQARQVRVHLRRHSTALELCVSDDGRGFGRGEDTPLTGIGLRGVRTRAAYLGGSVAIEVPKVGTRVRVRLPC</sequence>
<dbReference type="InterPro" id="IPR003594">
    <property type="entry name" value="HATPase_dom"/>
</dbReference>
<keyword evidence="1" id="KW-0808">Transferase</keyword>
<proteinExistence type="predicted"/>
<evidence type="ECO:0000256" key="3">
    <source>
        <dbReference type="ARBA" id="ARBA00023012"/>
    </source>
</evidence>
<comment type="caution">
    <text evidence="5">The sequence shown here is derived from an EMBL/GenBank/DDBJ whole genome shotgun (WGS) entry which is preliminary data.</text>
</comment>
<dbReference type="EMBL" id="JAEDAE010000007">
    <property type="protein sequence ID" value="MBH8559535.1"/>
    <property type="molecule type" value="Genomic_DNA"/>
</dbReference>
<feature type="non-terminal residue" evidence="5">
    <location>
        <position position="1"/>
    </location>
</feature>
<keyword evidence="3" id="KW-0902">Two-component regulatory system</keyword>
<dbReference type="Pfam" id="PF02518">
    <property type="entry name" value="HATPase_c"/>
    <property type="match status" value="1"/>
</dbReference>
<dbReference type="Gene3D" id="3.30.565.10">
    <property type="entry name" value="Histidine kinase-like ATPase, C-terminal domain"/>
    <property type="match status" value="1"/>
</dbReference>
<dbReference type="InterPro" id="IPR005467">
    <property type="entry name" value="His_kinase_dom"/>
</dbReference>
<dbReference type="SUPFAM" id="SSF55874">
    <property type="entry name" value="ATPase domain of HSP90 chaperone/DNA topoisomerase II/histidine kinase"/>
    <property type="match status" value="1"/>
</dbReference>
<dbReference type="InterPro" id="IPR050482">
    <property type="entry name" value="Sensor_HK_TwoCompSys"/>
</dbReference>
<dbReference type="Proteomes" id="UP000625631">
    <property type="component" value="Unassembled WGS sequence"/>
</dbReference>
<accession>A0ABS0QA36</accession>
<evidence type="ECO:0000256" key="2">
    <source>
        <dbReference type="ARBA" id="ARBA00022777"/>
    </source>
</evidence>
<gene>
    <name evidence="5" type="ORF">I7X13_15855</name>
</gene>
<evidence type="ECO:0000259" key="4">
    <source>
        <dbReference type="PROSITE" id="PS50109"/>
    </source>
</evidence>
<dbReference type="CDD" id="cd16917">
    <property type="entry name" value="HATPase_UhpB-NarQ-NarX-like"/>
    <property type="match status" value="1"/>
</dbReference>
<dbReference type="PROSITE" id="PS50109">
    <property type="entry name" value="HIS_KIN"/>
    <property type="match status" value="1"/>
</dbReference>
<protein>
    <recommendedName>
        <fullName evidence="4">Histidine kinase domain-containing protein</fullName>
    </recommendedName>
</protein>
<reference evidence="5 6" key="1">
    <citation type="submission" date="2020-12" db="EMBL/GenBank/DDBJ databases">
        <title>Hymenobacter sp.</title>
        <authorList>
            <person name="Kim M.K."/>
        </authorList>
    </citation>
    <scope>NUCLEOTIDE SEQUENCE [LARGE SCALE GENOMIC DNA]</scope>
    <source>
        <strain evidence="5 6">BT442</strain>
    </source>
</reference>
<dbReference type="RefSeq" id="WP_233454810.1">
    <property type="nucleotide sequence ID" value="NZ_JAEDAE010000007.1"/>
</dbReference>
<evidence type="ECO:0000313" key="5">
    <source>
        <dbReference type="EMBL" id="MBH8559535.1"/>
    </source>
</evidence>
<organism evidence="5 6">
    <name type="scientific">Hymenobacter negativus</name>
    <dbReference type="NCBI Taxonomy" id="2795026"/>
    <lineage>
        <taxon>Bacteria</taxon>
        <taxon>Pseudomonadati</taxon>
        <taxon>Bacteroidota</taxon>
        <taxon>Cytophagia</taxon>
        <taxon>Cytophagales</taxon>
        <taxon>Hymenobacteraceae</taxon>
        <taxon>Hymenobacter</taxon>
    </lineage>
</organism>
<keyword evidence="6" id="KW-1185">Reference proteome</keyword>
<name>A0ABS0QA36_9BACT</name>
<keyword evidence="2" id="KW-0418">Kinase</keyword>
<dbReference type="InterPro" id="IPR036890">
    <property type="entry name" value="HATPase_C_sf"/>
</dbReference>
<feature type="domain" description="Histidine kinase" evidence="4">
    <location>
        <begin position="1"/>
        <end position="87"/>
    </location>
</feature>
<evidence type="ECO:0000256" key="1">
    <source>
        <dbReference type="ARBA" id="ARBA00022679"/>
    </source>
</evidence>
<evidence type="ECO:0000313" key="6">
    <source>
        <dbReference type="Proteomes" id="UP000625631"/>
    </source>
</evidence>
<dbReference type="SMART" id="SM00387">
    <property type="entry name" value="HATPase_c"/>
    <property type="match status" value="1"/>
</dbReference>